<gene>
    <name evidence="2" type="ORF">BDK51DRAFT_29378</name>
</gene>
<evidence type="ECO:0000256" key="1">
    <source>
        <dbReference type="SAM" id="MobiDB-lite"/>
    </source>
</evidence>
<feature type="compositionally biased region" description="Gly residues" evidence="1">
    <location>
        <begin position="1"/>
        <end position="10"/>
    </location>
</feature>
<evidence type="ECO:0000313" key="3">
    <source>
        <dbReference type="Proteomes" id="UP000269721"/>
    </source>
</evidence>
<feature type="compositionally biased region" description="Basic and acidic residues" evidence="1">
    <location>
        <begin position="71"/>
        <end position="80"/>
    </location>
</feature>
<protein>
    <submittedName>
        <fullName evidence="2">Uncharacterized protein</fullName>
    </submittedName>
</protein>
<feature type="region of interest" description="Disordered" evidence="1">
    <location>
        <begin position="56"/>
        <end position="90"/>
    </location>
</feature>
<feature type="region of interest" description="Disordered" evidence="1">
    <location>
        <begin position="1"/>
        <end position="35"/>
    </location>
</feature>
<reference evidence="3" key="1">
    <citation type="journal article" date="2018" name="Nat. Microbiol.">
        <title>Leveraging single-cell genomics to expand the fungal tree of life.</title>
        <authorList>
            <person name="Ahrendt S.R."/>
            <person name="Quandt C.A."/>
            <person name="Ciobanu D."/>
            <person name="Clum A."/>
            <person name="Salamov A."/>
            <person name="Andreopoulos B."/>
            <person name="Cheng J.F."/>
            <person name="Woyke T."/>
            <person name="Pelin A."/>
            <person name="Henrissat B."/>
            <person name="Reynolds N.K."/>
            <person name="Benny G.L."/>
            <person name="Smith M.E."/>
            <person name="James T.Y."/>
            <person name="Grigoriev I.V."/>
        </authorList>
    </citation>
    <scope>NUCLEOTIDE SEQUENCE [LARGE SCALE GENOMIC DNA]</scope>
</reference>
<dbReference type="AlphaFoldDB" id="A0A4P9WCT7"/>
<name>A0A4P9WCT7_9FUNG</name>
<keyword evidence="3" id="KW-1185">Reference proteome</keyword>
<sequence length="208" mass="22470">MSGGGKGSGWGKAAELTLHLKPPSGREEGGSVGGQQNVLGLEINIQEGRIARSKFSRKVSPQVFPQTWGADRQEGKEGKRQVRGKATPPTSYLSAASYYPTLFPTLPTIDSHQGEGVWGSELVDRGVAIEGAGERLAREAVEGGKEEEKMADVHKGDLVWDGGEMEQGGVRGRMASEPKLWDSLAINKKEMASHKKEAQLCRDICRQT</sequence>
<accession>A0A4P9WCT7</accession>
<dbReference type="Proteomes" id="UP000269721">
    <property type="component" value="Unassembled WGS sequence"/>
</dbReference>
<proteinExistence type="predicted"/>
<organism evidence="2 3">
    <name type="scientific">Blyttiomyces helicus</name>
    <dbReference type="NCBI Taxonomy" id="388810"/>
    <lineage>
        <taxon>Eukaryota</taxon>
        <taxon>Fungi</taxon>
        <taxon>Fungi incertae sedis</taxon>
        <taxon>Chytridiomycota</taxon>
        <taxon>Chytridiomycota incertae sedis</taxon>
        <taxon>Chytridiomycetes</taxon>
        <taxon>Chytridiomycetes incertae sedis</taxon>
        <taxon>Blyttiomyces</taxon>
    </lineage>
</organism>
<evidence type="ECO:0000313" key="2">
    <source>
        <dbReference type="EMBL" id="RKO90471.1"/>
    </source>
</evidence>
<dbReference type="EMBL" id="KZ995539">
    <property type="protein sequence ID" value="RKO90471.1"/>
    <property type="molecule type" value="Genomic_DNA"/>
</dbReference>